<dbReference type="SUPFAM" id="SSF52833">
    <property type="entry name" value="Thioredoxin-like"/>
    <property type="match status" value="1"/>
</dbReference>
<dbReference type="InterPro" id="IPR010634">
    <property type="entry name" value="DUF1223"/>
</dbReference>
<dbReference type="Pfam" id="PF06764">
    <property type="entry name" value="DUF1223"/>
    <property type="match status" value="1"/>
</dbReference>
<evidence type="ECO:0000313" key="2">
    <source>
        <dbReference type="Proteomes" id="UP001319180"/>
    </source>
</evidence>
<reference evidence="1 2" key="1">
    <citation type="submission" date="2021-05" db="EMBL/GenBank/DDBJ databases">
        <title>A Polyphasic approach of four new species of the genus Ohtaekwangia: Ohtaekwangia histidinii sp. nov., Ohtaekwangia cretensis sp. nov., Ohtaekwangia indiensis sp. nov., Ohtaekwangia reichenbachii sp. nov. from diverse environment.</title>
        <authorList>
            <person name="Octaviana S."/>
        </authorList>
    </citation>
    <scope>NUCLEOTIDE SEQUENCE [LARGE SCALE GENOMIC DNA]</scope>
    <source>
        <strain evidence="1 2">PWU37</strain>
    </source>
</reference>
<dbReference type="InterPro" id="IPR036249">
    <property type="entry name" value="Thioredoxin-like_sf"/>
</dbReference>
<gene>
    <name evidence="1" type="ORF">KK078_20785</name>
</gene>
<organism evidence="1 2">
    <name type="scientific">Dawidia soli</name>
    <dbReference type="NCBI Taxonomy" id="2782352"/>
    <lineage>
        <taxon>Bacteria</taxon>
        <taxon>Pseudomonadati</taxon>
        <taxon>Bacteroidota</taxon>
        <taxon>Cytophagia</taxon>
        <taxon>Cytophagales</taxon>
        <taxon>Chryseotaleaceae</taxon>
        <taxon>Dawidia</taxon>
    </lineage>
</organism>
<name>A0AAP2GF42_9BACT</name>
<protein>
    <submittedName>
        <fullName evidence="1">DUF1223 domain-containing protein</fullName>
    </submittedName>
</protein>
<proteinExistence type="predicted"/>
<comment type="caution">
    <text evidence="1">The sequence shown here is derived from an EMBL/GenBank/DDBJ whole genome shotgun (WGS) entry which is preliminary data.</text>
</comment>
<dbReference type="EMBL" id="JAHESC010000034">
    <property type="protein sequence ID" value="MBT1689014.1"/>
    <property type="molecule type" value="Genomic_DNA"/>
</dbReference>
<evidence type="ECO:0000313" key="1">
    <source>
        <dbReference type="EMBL" id="MBT1689014.1"/>
    </source>
</evidence>
<dbReference type="RefSeq" id="WP_254092238.1">
    <property type="nucleotide sequence ID" value="NZ_JAHESC010000034.1"/>
</dbReference>
<dbReference type="AlphaFoldDB" id="A0AAP2GF42"/>
<dbReference type="Proteomes" id="UP001319180">
    <property type="component" value="Unassembled WGS sequence"/>
</dbReference>
<dbReference type="PANTHER" id="PTHR36057">
    <property type="match status" value="1"/>
</dbReference>
<dbReference type="PANTHER" id="PTHR36057:SF1">
    <property type="entry name" value="LIPOPROTEIN LIPID ATTACHMENT SITE-LIKE PROTEIN, PUTATIVE (DUF1223)-RELATED"/>
    <property type="match status" value="1"/>
</dbReference>
<sequence length="257" mass="28353">MRSTNVIIAGVGIALFISLAAFTTSIPFTHSTPIGAKGFALLELFTSEGCSSCPRADDILAKIQAGAKDKPVYVLAYHVDYWNRLGWKDKFSDPSFSERQRTYARRLQSGSLYTPQIVVNGNNERLHWDAATLQEDIRQALTAATDATLDLQVTQNNRTLTVKYQATGKTNACELLIALVQKHAVNKIIRGENEGRTLTHAQIVRTLTTVNLKAGQQGTKVIEAPPDFNPRDWEVIGFIQNTYNGSVTTVTRTSLNI</sequence>
<keyword evidence="2" id="KW-1185">Reference proteome</keyword>
<accession>A0AAP2GF42</accession>